<reference evidence="1" key="1">
    <citation type="submission" date="2021-03" db="EMBL/GenBank/DDBJ databases">
        <authorList>
            <consortium name="DOE Joint Genome Institute"/>
            <person name="Ahrendt S."/>
            <person name="Looney B.P."/>
            <person name="Miyauchi S."/>
            <person name="Morin E."/>
            <person name="Drula E."/>
            <person name="Courty P.E."/>
            <person name="Chicoki N."/>
            <person name="Fauchery L."/>
            <person name="Kohler A."/>
            <person name="Kuo A."/>
            <person name="Labutti K."/>
            <person name="Pangilinan J."/>
            <person name="Lipzen A."/>
            <person name="Riley R."/>
            <person name="Andreopoulos W."/>
            <person name="He G."/>
            <person name="Johnson J."/>
            <person name="Barry K.W."/>
            <person name="Grigoriev I.V."/>
            <person name="Nagy L."/>
            <person name="Hibbett D."/>
            <person name="Henrissat B."/>
            <person name="Matheny P.B."/>
            <person name="Labbe J."/>
            <person name="Martin F."/>
        </authorList>
    </citation>
    <scope>NUCLEOTIDE SEQUENCE</scope>
    <source>
        <strain evidence="1">HHB10654</strain>
    </source>
</reference>
<dbReference type="Proteomes" id="UP000814140">
    <property type="component" value="Unassembled WGS sequence"/>
</dbReference>
<sequence length="255" mass="28349">MIRFVSFDALHTLITPRKPIYVQYSEVFRPYLGELSPDALSKSFKLALKQLQAERPSYQSGATGWWTEVIRRTATGAGADADTVDKNIHEIVPRLMRRFSSREGYRLFDDTLDALQQLHKMGVTTGLITNADSRIVSALEDLGALQYLSPIVVSETEGYEKPSMTIFLAATQRAKVTNTVRCLHVGDELVGDYEGAQNAGMHTLLLRRPGPEGEGERKEEGENLSGVRVVKGLDGVVEWVRDRNGHVSEDSLLSE</sequence>
<organism evidence="1 2">
    <name type="scientific">Artomyces pyxidatus</name>
    <dbReference type="NCBI Taxonomy" id="48021"/>
    <lineage>
        <taxon>Eukaryota</taxon>
        <taxon>Fungi</taxon>
        <taxon>Dikarya</taxon>
        <taxon>Basidiomycota</taxon>
        <taxon>Agaricomycotina</taxon>
        <taxon>Agaricomycetes</taxon>
        <taxon>Russulales</taxon>
        <taxon>Auriscalpiaceae</taxon>
        <taxon>Artomyces</taxon>
    </lineage>
</organism>
<evidence type="ECO:0000313" key="1">
    <source>
        <dbReference type="EMBL" id="KAI0063559.1"/>
    </source>
</evidence>
<accession>A0ACB8T478</accession>
<keyword evidence="2" id="KW-1185">Reference proteome</keyword>
<name>A0ACB8T478_9AGAM</name>
<protein>
    <submittedName>
        <fullName evidence="1">HAD-like protein</fullName>
    </submittedName>
</protein>
<gene>
    <name evidence="1" type="ORF">BV25DRAFT_1990555</name>
</gene>
<proteinExistence type="predicted"/>
<evidence type="ECO:0000313" key="2">
    <source>
        <dbReference type="Proteomes" id="UP000814140"/>
    </source>
</evidence>
<dbReference type="EMBL" id="MU277202">
    <property type="protein sequence ID" value="KAI0063559.1"/>
    <property type="molecule type" value="Genomic_DNA"/>
</dbReference>
<comment type="caution">
    <text evidence="1">The sequence shown here is derived from an EMBL/GenBank/DDBJ whole genome shotgun (WGS) entry which is preliminary data.</text>
</comment>
<reference evidence="1" key="2">
    <citation type="journal article" date="2022" name="New Phytol.">
        <title>Evolutionary transition to the ectomycorrhizal habit in the genomes of a hyperdiverse lineage of mushroom-forming fungi.</title>
        <authorList>
            <person name="Looney B."/>
            <person name="Miyauchi S."/>
            <person name="Morin E."/>
            <person name="Drula E."/>
            <person name="Courty P.E."/>
            <person name="Kohler A."/>
            <person name="Kuo A."/>
            <person name="LaButti K."/>
            <person name="Pangilinan J."/>
            <person name="Lipzen A."/>
            <person name="Riley R."/>
            <person name="Andreopoulos W."/>
            <person name="He G."/>
            <person name="Johnson J."/>
            <person name="Nolan M."/>
            <person name="Tritt A."/>
            <person name="Barry K.W."/>
            <person name="Grigoriev I.V."/>
            <person name="Nagy L.G."/>
            <person name="Hibbett D."/>
            <person name="Henrissat B."/>
            <person name="Matheny P.B."/>
            <person name="Labbe J."/>
            <person name="Martin F.M."/>
        </authorList>
    </citation>
    <scope>NUCLEOTIDE SEQUENCE</scope>
    <source>
        <strain evidence="1">HHB10654</strain>
    </source>
</reference>